<sequence>MLPNRAWAFLCLSFLTFPNAEEAEDCDAARTELLQVGLGLHKEEVVDPSLQYTDCWNHTYPTDAEVFHLHIPKVAGCSTVHDLGQIVGRENLYSNEICFSFSEKAVFHHTVVMLRRPRDHVFSMYQHCYSGGGPGYYAALKFMNAAPGEPGFSLPDTFGKWIHSWVTEPHFGFYGVYMDEFHCYFPKDLQSHRMTCQLPDEREATVSVAAAIENMKTASMVGITEAYHESMCLFAVKLTGTKAASQRPESHEGTDEDHGVSYNDTVDAQPADVLAGVDYLTQGDRQLYNASMERFIRDVKEVETTFGVKVLCSDQEKALRAMRNSLSFAESKESSTTAGPALWLPTKEATHEAFNRLADKVDGNPIQKAFRKALRNSGLDLEPMAAPNTRCPQLLRFVRSRAFVGTVMALIALNAIFICITADQNVRRAAAFYDARSAGRDSGSTAPPLWQEVMDISFTSLFTLELLLRILAEEWYFWVGVEWRWNLFDTILVLSMLTDTVLVLIGLDMSYIRLLRLLRALRSFRIIRVLRFFRELRVMLLSIMNSIAPLLWAIVFLALTIGVFSIVFLQGVTSFIHDALSSNVSIEGVRTYYSSFPMASFSLFMAITGGDDWWNLVRPLLEISEVYAVLFVLYISLMVLGVMNIITGIFVESATELSRLDRDLVTQAEQERMALYMKELRKLFMELDTNRDGTITLQEFESFAARADVQAYFSVLELDITKEAKASSKLSDLGPGGLETWKSGAQERKLSEGTFEWIFQRGTSQDDRLLAAQVDSSGDIVVAGRSSGSFEGYTNAGDWDFVVMKLSGAGTLQWIFQTGTTGTDYAEAAHVDSSGNIVLAGHSTGSFEGHANAGDYDMVVIKLSNSGTLQWIFQTGTSAVDNLRAVQVESSGNVVAAGHSTGSFEGYTNAGVWDVVVMKLNSSGALQWILQTGSTWTDVSDAVQVESSGDIVVAGHSSGSFEGYTTAGGYDMVVMKLNSSGDLQWLWQTGTSGTDFVRDVQVESTGSIVLAGHSTGSFEGYTNAGDYDMVVMKLNSSGALQWTFQIGTSATDNLQAVHVESSGNIVVAGQSEEGLQGQISKGDYDMVIMELNSQGTLLWLFQTGTSQADYAHAVQVDSSGDIVLAGHSLGSFEGYTTAGGFDMVVLKIGKPTTTTTTTSSAISSAKNASTSLTSTSSSSWTTLTFTPGSPEAVGAAVSAALKSLATAQAEFAELILESASDGLQREVQDAHGQLIVGAAFEVTGSDMMFENDDISVHLAAASLPRVGNLAVISTAKVHGGGMLAKLIQAYNGAAGAAQLAEPVSLHISAAGPSSTSVPMQLTMPITNGSDEFVQKVCVAWDVSTDAWTTDGVALNASDDFSVTCSIWLSFGENVSGRRLAALQPGLFSYISPSLSLHKSFPPTPGPEGQEVLWAVVLPVVAGIAVVYFVVVPVLAMQTWKFWRKRARIEPARNVEEDDFPRERMHDEPRPDSIEITQVESLRDTGSAVEAVAVSPDAEAPVDRDQMIRSFVKKEEAVDCDEGDIQAAAEAGAVSIREEDKAAKTVKKARLAMVSARFNDRNRDVEQKFRRVCQILRARGLEVLMVNAGGAQDFGDMTMEYLQQLKEKNDVMLAVCTSDYAEKTKSPYSSHAELKYALDNRLDILPLKVEATYPPEPPWGKDHPFDKKGIACGLVGLAMPSSKVFVDCIGQADVWIADEIENVLRSSSELARGLSGHGTKSELGPTTQ</sequence>
<dbReference type="Gene3D" id="1.20.120.350">
    <property type="entry name" value="Voltage-gated potassium channels. Chain C"/>
    <property type="match status" value="1"/>
</dbReference>
<dbReference type="GO" id="GO:0005216">
    <property type="term" value="F:monoatomic ion channel activity"/>
    <property type="evidence" value="ECO:0007669"/>
    <property type="project" value="InterPro"/>
</dbReference>
<dbReference type="Proteomes" id="UP000186817">
    <property type="component" value="Unassembled WGS sequence"/>
</dbReference>
<evidence type="ECO:0000256" key="4">
    <source>
        <dbReference type="ARBA" id="ARBA00022989"/>
    </source>
</evidence>
<keyword evidence="4 6" id="KW-1133">Transmembrane helix</keyword>
<evidence type="ECO:0000256" key="6">
    <source>
        <dbReference type="SAM" id="Phobius"/>
    </source>
</evidence>
<keyword evidence="10" id="KW-1185">Reference proteome</keyword>
<gene>
    <name evidence="9" type="primary">CACNA1A</name>
    <name evidence="9" type="ORF">AK812_SmicGene1352</name>
</gene>
<evidence type="ECO:0000256" key="3">
    <source>
        <dbReference type="ARBA" id="ARBA00022837"/>
    </source>
</evidence>
<dbReference type="PANTHER" id="PTHR42754">
    <property type="entry name" value="ENDOGLUCANASE"/>
    <property type="match status" value="1"/>
</dbReference>
<keyword evidence="5 6" id="KW-0472">Membrane</keyword>
<feature type="transmembrane region" description="Helical" evidence="6">
    <location>
        <begin position="626"/>
        <end position="651"/>
    </location>
</feature>
<dbReference type="SUPFAM" id="SSF81324">
    <property type="entry name" value="Voltage-gated potassium channels"/>
    <property type="match status" value="1"/>
</dbReference>
<proteinExistence type="predicted"/>
<reference evidence="9 10" key="1">
    <citation type="submission" date="2016-02" db="EMBL/GenBank/DDBJ databases">
        <title>Genome analysis of coral dinoflagellate symbionts highlights evolutionary adaptations to a symbiotic lifestyle.</title>
        <authorList>
            <person name="Aranda M."/>
            <person name="Li Y."/>
            <person name="Liew Y.J."/>
            <person name="Baumgarten S."/>
            <person name="Simakov O."/>
            <person name="Wilson M."/>
            <person name="Piel J."/>
            <person name="Ashoor H."/>
            <person name="Bougouffa S."/>
            <person name="Bajic V.B."/>
            <person name="Ryu T."/>
            <person name="Ravasi T."/>
            <person name="Bayer T."/>
            <person name="Micklem G."/>
            <person name="Kim H."/>
            <person name="Bhak J."/>
            <person name="Lajeunesse T.C."/>
            <person name="Voolstra C.R."/>
        </authorList>
    </citation>
    <scope>NUCLEOTIDE SEQUENCE [LARGE SCALE GENOMIC DNA]</scope>
    <source>
        <strain evidence="9 10">CCMP2467</strain>
    </source>
</reference>
<protein>
    <submittedName>
        <fullName evidence="9">Voltage-dependent P/Q-type calcium channel subunit alpha-1A</fullName>
    </submittedName>
</protein>
<dbReference type="InterPro" id="IPR018247">
    <property type="entry name" value="EF_Hand_1_Ca_BS"/>
</dbReference>
<feature type="transmembrane region" description="Helical" evidence="6">
    <location>
        <begin position="402"/>
        <end position="422"/>
    </location>
</feature>
<evidence type="ECO:0000313" key="9">
    <source>
        <dbReference type="EMBL" id="OLQ14522.1"/>
    </source>
</evidence>
<dbReference type="SUPFAM" id="SSF47473">
    <property type="entry name" value="EF-hand"/>
    <property type="match status" value="1"/>
</dbReference>
<dbReference type="GO" id="GO:0005509">
    <property type="term" value="F:calcium ion binding"/>
    <property type="evidence" value="ECO:0007669"/>
    <property type="project" value="InterPro"/>
</dbReference>
<name>A0A1Q9F4G3_SYMMI</name>
<feature type="transmembrane region" description="Helical" evidence="6">
    <location>
        <begin position="492"/>
        <end position="518"/>
    </location>
</feature>
<keyword evidence="3" id="KW-0106">Calcium</keyword>
<evidence type="ECO:0000256" key="1">
    <source>
        <dbReference type="ARBA" id="ARBA00004141"/>
    </source>
</evidence>
<dbReference type="Gene3D" id="1.10.287.70">
    <property type="match status" value="1"/>
</dbReference>
<dbReference type="GO" id="GO:0016020">
    <property type="term" value="C:membrane"/>
    <property type="evidence" value="ECO:0007669"/>
    <property type="project" value="UniProtKB-SubCell"/>
</dbReference>
<evidence type="ECO:0000256" key="5">
    <source>
        <dbReference type="ARBA" id="ARBA00023136"/>
    </source>
</evidence>
<keyword evidence="7" id="KW-0732">Signal</keyword>
<feature type="transmembrane region" description="Helical" evidence="6">
    <location>
        <begin position="539"/>
        <end position="572"/>
    </location>
</feature>
<feature type="domain" description="EF-hand" evidence="8">
    <location>
        <begin position="675"/>
        <end position="710"/>
    </location>
</feature>
<comment type="caution">
    <text evidence="9">The sequence shown here is derived from an EMBL/GenBank/DDBJ whole genome shotgun (WGS) entry which is preliminary data.</text>
</comment>
<dbReference type="InterPro" id="IPR013431">
    <property type="entry name" value="Delta_60_rpt"/>
</dbReference>
<comment type="subcellular location">
    <subcellularLocation>
        <location evidence="1">Membrane</location>
        <topology evidence="1">Multi-pass membrane protein</topology>
    </subcellularLocation>
</comment>
<dbReference type="Pfam" id="PF00520">
    <property type="entry name" value="Ion_trans"/>
    <property type="match status" value="1"/>
</dbReference>
<dbReference type="Gene3D" id="3.40.50.300">
    <property type="entry name" value="P-loop containing nucleotide triphosphate hydrolases"/>
    <property type="match status" value="1"/>
</dbReference>
<dbReference type="SMART" id="SM00054">
    <property type="entry name" value="EFh"/>
    <property type="match status" value="1"/>
</dbReference>
<dbReference type="InterPro" id="IPR005821">
    <property type="entry name" value="Ion_trans_dom"/>
</dbReference>
<dbReference type="Gene3D" id="2.80.10.50">
    <property type="match status" value="3"/>
</dbReference>
<dbReference type="PROSITE" id="PS00018">
    <property type="entry name" value="EF_HAND_1"/>
    <property type="match status" value="1"/>
</dbReference>
<feature type="transmembrane region" description="Helical" evidence="6">
    <location>
        <begin position="1411"/>
        <end position="1435"/>
    </location>
</feature>
<dbReference type="Gene3D" id="1.10.238.10">
    <property type="entry name" value="EF-hand"/>
    <property type="match status" value="1"/>
</dbReference>
<feature type="signal peptide" evidence="7">
    <location>
        <begin position="1"/>
        <end position="23"/>
    </location>
</feature>
<evidence type="ECO:0000256" key="7">
    <source>
        <dbReference type="SAM" id="SignalP"/>
    </source>
</evidence>
<accession>A0A1Q9F4G3</accession>
<evidence type="ECO:0000313" key="10">
    <source>
        <dbReference type="Proteomes" id="UP000186817"/>
    </source>
</evidence>
<dbReference type="InterPro" id="IPR027359">
    <property type="entry name" value="Volt_channel_dom_sf"/>
</dbReference>
<dbReference type="PANTHER" id="PTHR42754:SF1">
    <property type="entry name" value="LIPOPROTEIN"/>
    <property type="match status" value="1"/>
</dbReference>
<dbReference type="OrthoDB" id="446302at2759"/>
<dbReference type="InterPro" id="IPR027417">
    <property type="entry name" value="P-loop_NTPase"/>
</dbReference>
<keyword evidence="2 6" id="KW-0812">Transmembrane</keyword>
<dbReference type="EMBL" id="LSRX01000014">
    <property type="protein sequence ID" value="OLQ14522.1"/>
    <property type="molecule type" value="Genomic_DNA"/>
</dbReference>
<organism evidence="9 10">
    <name type="scientific">Symbiodinium microadriaticum</name>
    <name type="common">Dinoflagellate</name>
    <name type="synonym">Zooxanthella microadriatica</name>
    <dbReference type="NCBI Taxonomy" id="2951"/>
    <lineage>
        <taxon>Eukaryota</taxon>
        <taxon>Sar</taxon>
        <taxon>Alveolata</taxon>
        <taxon>Dinophyceae</taxon>
        <taxon>Suessiales</taxon>
        <taxon>Symbiodiniaceae</taxon>
        <taxon>Symbiodinium</taxon>
    </lineage>
</organism>
<evidence type="ECO:0000256" key="2">
    <source>
        <dbReference type="ARBA" id="ARBA00022692"/>
    </source>
</evidence>
<dbReference type="InterPro" id="IPR002048">
    <property type="entry name" value="EF_hand_dom"/>
</dbReference>
<dbReference type="InterPro" id="IPR011992">
    <property type="entry name" value="EF-hand-dom_pair"/>
</dbReference>
<evidence type="ECO:0000259" key="8">
    <source>
        <dbReference type="PROSITE" id="PS50222"/>
    </source>
</evidence>
<feature type="chain" id="PRO_5013271676" evidence="7">
    <location>
        <begin position="24"/>
        <end position="1727"/>
    </location>
</feature>
<dbReference type="PROSITE" id="PS50222">
    <property type="entry name" value="EF_HAND_2"/>
    <property type="match status" value="1"/>
</dbReference>
<dbReference type="NCBIfam" id="TIGR02608">
    <property type="entry name" value="delta_60_rpt"/>
    <property type="match status" value="4"/>
</dbReference>